<evidence type="ECO:0000313" key="1">
    <source>
        <dbReference type="EMBL" id="TWE12322.1"/>
    </source>
</evidence>
<dbReference type="EMBL" id="VIVQ01000001">
    <property type="protein sequence ID" value="TWE12322.1"/>
    <property type="molecule type" value="Genomic_DNA"/>
</dbReference>
<accession>A0A561E9N6</accession>
<sequence>MDVVEGLHSRPPSMWMSVATGHVVAVTAV</sequence>
<organism evidence="1 2">
    <name type="scientific">Rudaeicoccus suwonensis</name>
    <dbReference type="NCBI Taxonomy" id="657409"/>
    <lineage>
        <taxon>Bacteria</taxon>
        <taxon>Bacillati</taxon>
        <taxon>Actinomycetota</taxon>
        <taxon>Actinomycetes</taxon>
        <taxon>Micrococcales</taxon>
        <taxon>Dermacoccaceae</taxon>
        <taxon>Rudaeicoccus</taxon>
    </lineage>
</organism>
<protein>
    <submittedName>
        <fullName evidence="1">Uncharacterized protein</fullName>
    </submittedName>
</protein>
<keyword evidence="2" id="KW-1185">Reference proteome</keyword>
<evidence type="ECO:0000313" key="2">
    <source>
        <dbReference type="Proteomes" id="UP000318297"/>
    </source>
</evidence>
<proteinExistence type="predicted"/>
<reference evidence="1 2" key="1">
    <citation type="submission" date="2019-06" db="EMBL/GenBank/DDBJ databases">
        <title>Sequencing the genomes of 1000 actinobacteria strains.</title>
        <authorList>
            <person name="Klenk H.-P."/>
        </authorList>
    </citation>
    <scope>NUCLEOTIDE SEQUENCE [LARGE SCALE GENOMIC DNA]</scope>
    <source>
        <strain evidence="1 2">DSM 19560</strain>
    </source>
</reference>
<name>A0A561E9N6_9MICO</name>
<comment type="caution">
    <text evidence="1">The sequence shown here is derived from an EMBL/GenBank/DDBJ whole genome shotgun (WGS) entry which is preliminary data.</text>
</comment>
<dbReference type="Proteomes" id="UP000318297">
    <property type="component" value="Unassembled WGS sequence"/>
</dbReference>
<gene>
    <name evidence="1" type="ORF">BKA23_1123</name>
</gene>
<dbReference type="AlphaFoldDB" id="A0A561E9N6"/>